<dbReference type="EMBL" id="LAZR01002183">
    <property type="protein sequence ID" value="KKN33379.1"/>
    <property type="molecule type" value="Genomic_DNA"/>
</dbReference>
<comment type="caution">
    <text evidence="1">The sequence shown here is derived from an EMBL/GenBank/DDBJ whole genome shotgun (WGS) entry which is preliminary data.</text>
</comment>
<evidence type="ECO:0008006" key="2">
    <source>
        <dbReference type="Google" id="ProtNLM"/>
    </source>
</evidence>
<dbReference type="SUPFAM" id="SSF51556">
    <property type="entry name" value="Metallo-dependent hydrolases"/>
    <property type="match status" value="1"/>
</dbReference>
<dbReference type="Gene3D" id="3.20.20.140">
    <property type="entry name" value="Metal-dependent hydrolases"/>
    <property type="match status" value="1"/>
</dbReference>
<organism evidence="1">
    <name type="scientific">marine sediment metagenome</name>
    <dbReference type="NCBI Taxonomy" id="412755"/>
    <lineage>
        <taxon>unclassified sequences</taxon>
        <taxon>metagenomes</taxon>
        <taxon>ecological metagenomes</taxon>
    </lineage>
</organism>
<accession>A0A0F9PT86</accession>
<protein>
    <recommendedName>
        <fullName evidence="2">Amidohydrolase-related domain-containing protein</fullName>
    </recommendedName>
</protein>
<evidence type="ECO:0000313" key="1">
    <source>
        <dbReference type="EMBL" id="KKN33379.1"/>
    </source>
</evidence>
<name>A0A0F9PT86_9ZZZZ</name>
<dbReference type="InterPro" id="IPR032466">
    <property type="entry name" value="Metal_Hydrolase"/>
</dbReference>
<gene>
    <name evidence="1" type="ORF">LCGC14_0804300</name>
</gene>
<dbReference type="AlphaFoldDB" id="A0A0F9PT86"/>
<reference evidence="1" key="1">
    <citation type="journal article" date="2015" name="Nature">
        <title>Complex archaea that bridge the gap between prokaryotes and eukaryotes.</title>
        <authorList>
            <person name="Spang A."/>
            <person name="Saw J.H."/>
            <person name="Jorgensen S.L."/>
            <person name="Zaremba-Niedzwiedzka K."/>
            <person name="Martijn J."/>
            <person name="Lind A.E."/>
            <person name="van Eijk R."/>
            <person name="Schleper C."/>
            <person name="Guy L."/>
            <person name="Ettema T.J."/>
        </authorList>
    </citation>
    <scope>NUCLEOTIDE SEQUENCE</scope>
</reference>
<sequence>MLTCSIEQNGKKWEENIFVIDAHSHLGQDIDGATMMNPLAPGAGTFDFWGNVQGRIKTDWEKTGEQSFTTVIEGKNTKISWSFTPYPFTDKLFIALEKLGKKHSDLKKKSKFYSMIDQCVCFPFKDTFRDKYPEALYRASNINVSRFTTRFPFSMKLIGYGRCDPMEGEKAVNEVRYIREVLGLRGLKLHPRSEGWIDKITSEKATRVLIEAASFSMPVIFDTRGRGSILEIGKLIDSAKRELKAKYPDLLPHLKVIIAHFAQGNIDDFEVYNTIVQPNVYGDLSMLHGAGAGNFFESFRKWFQSNSKERVDNRIWSEYLLYASDYPYFGDVHSQKLLKYIINKQFFDSGGTIMDIRNILGMNQIRILPEYTLPQQQKDLKNPPSIIVSNPLFSQNRESTFDILIDTIAKLVVENIVEIKKLHLQFKNSWAEFNDDVLLTLSSKKTKQERNILLMNLVKDRVSIFAPLQSNLEWKKFGYKYFNPMDRAFFAKLFKVNYLSMDLNKTIETFSHIYP</sequence>
<proteinExistence type="predicted"/>